<dbReference type="Pfam" id="PF13602">
    <property type="entry name" value="ADH_zinc_N_2"/>
    <property type="match status" value="1"/>
</dbReference>
<dbReference type="RefSeq" id="WP_369249296.1">
    <property type="nucleotide sequence ID" value="NZ_CP163443.1"/>
</dbReference>
<gene>
    <name evidence="1" type="ORF">AB5J53_33225</name>
</gene>
<name>A0AB39RP01_9ACTN</name>
<organism evidence="1">
    <name type="scientific">Streptomyces sp. R41</name>
    <dbReference type="NCBI Taxonomy" id="3238632"/>
    <lineage>
        <taxon>Bacteria</taxon>
        <taxon>Bacillati</taxon>
        <taxon>Actinomycetota</taxon>
        <taxon>Actinomycetes</taxon>
        <taxon>Kitasatosporales</taxon>
        <taxon>Streptomycetaceae</taxon>
        <taxon>Streptomyces</taxon>
    </lineage>
</organism>
<proteinExistence type="predicted"/>
<sequence length="141" mass="15547">MGLETTVAVAGLLVAIVAAALAWAPQRLASRDRGVDLFVRVRSHLKSRRAELSTAGADGQTEHRADPELVLLTRPGWIPPRPLPLDTVRMTLREPRELRELVEAGKLAPVIDRTYGSLSEVPEAIRYMEVEHVRAKVVVTV</sequence>
<dbReference type="Gene3D" id="3.40.50.720">
    <property type="entry name" value="NAD(P)-binding Rossmann-like Domain"/>
    <property type="match status" value="1"/>
</dbReference>
<reference evidence="1" key="1">
    <citation type="submission" date="2024-07" db="EMBL/GenBank/DDBJ databases">
        <authorList>
            <person name="Yu S.T."/>
        </authorList>
    </citation>
    <scope>NUCLEOTIDE SEQUENCE</scope>
    <source>
        <strain evidence="1">R41</strain>
    </source>
</reference>
<accession>A0AB39RP01</accession>
<protein>
    <submittedName>
        <fullName evidence="1">Zinc-binding dehydrogenase</fullName>
    </submittedName>
</protein>
<evidence type="ECO:0000313" key="1">
    <source>
        <dbReference type="EMBL" id="XDQ56191.1"/>
    </source>
</evidence>
<dbReference type="Gene3D" id="3.90.180.10">
    <property type="entry name" value="Medium-chain alcohol dehydrogenases, catalytic domain"/>
    <property type="match status" value="1"/>
</dbReference>
<dbReference type="EMBL" id="CP163443">
    <property type="protein sequence ID" value="XDQ56191.1"/>
    <property type="molecule type" value="Genomic_DNA"/>
</dbReference>
<dbReference type="AlphaFoldDB" id="A0AB39RP01"/>